<keyword evidence="2" id="KW-1185">Reference proteome</keyword>
<sequence length="125" mass="14030">MKSDPGYHSVILLVSRPATSIPNIFQEGLGVRTGAQASLLFSAEAQPLFLPQETHTEERSADNFKRVLLNSREDEIPRKFLFTHGTTLNPAEPNGKSPVEARMRRLLRTIHEAMIPTEEPPRRAT</sequence>
<organism evidence="1 2">
    <name type="scientific">Fasciola gigantica</name>
    <name type="common">Giant liver fluke</name>
    <dbReference type="NCBI Taxonomy" id="46835"/>
    <lineage>
        <taxon>Eukaryota</taxon>
        <taxon>Metazoa</taxon>
        <taxon>Spiralia</taxon>
        <taxon>Lophotrochozoa</taxon>
        <taxon>Platyhelminthes</taxon>
        <taxon>Trematoda</taxon>
        <taxon>Digenea</taxon>
        <taxon>Plagiorchiida</taxon>
        <taxon>Echinostomata</taxon>
        <taxon>Echinostomatoidea</taxon>
        <taxon>Fasciolidae</taxon>
        <taxon>Fasciola</taxon>
    </lineage>
</organism>
<name>A0A504YN15_FASGI</name>
<evidence type="ECO:0000313" key="1">
    <source>
        <dbReference type="EMBL" id="TPP62714.1"/>
    </source>
</evidence>
<dbReference type="OrthoDB" id="7758825at2759"/>
<dbReference type="Proteomes" id="UP000316759">
    <property type="component" value="Unassembled WGS sequence"/>
</dbReference>
<reference evidence="1 2" key="1">
    <citation type="submission" date="2019-04" db="EMBL/GenBank/DDBJ databases">
        <title>Annotation for the trematode Fasciola gigantica.</title>
        <authorList>
            <person name="Choi Y.-J."/>
        </authorList>
    </citation>
    <scope>NUCLEOTIDE SEQUENCE [LARGE SCALE GENOMIC DNA]</scope>
    <source>
        <strain evidence="1">Uganda_cow_1</strain>
    </source>
</reference>
<protein>
    <submittedName>
        <fullName evidence="1">Uncharacterized protein</fullName>
    </submittedName>
</protein>
<dbReference type="AlphaFoldDB" id="A0A504YN15"/>
<proteinExistence type="predicted"/>
<dbReference type="EMBL" id="SUNJ01006526">
    <property type="protein sequence ID" value="TPP62714.1"/>
    <property type="molecule type" value="Genomic_DNA"/>
</dbReference>
<comment type="caution">
    <text evidence="1">The sequence shown here is derived from an EMBL/GenBank/DDBJ whole genome shotgun (WGS) entry which is preliminary data.</text>
</comment>
<evidence type="ECO:0000313" key="2">
    <source>
        <dbReference type="Proteomes" id="UP000316759"/>
    </source>
</evidence>
<gene>
    <name evidence="1" type="ORF">FGIG_10502</name>
</gene>
<accession>A0A504YN15</accession>